<evidence type="ECO:0000313" key="1">
    <source>
        <dbReference type="EMBL" id="SFM34441.1"/>
    </source>
</evidence>
<name>A0A1I4Q2Y7_9BACI</name>
<dbReference type="SUPFAM" id="SSF53254">
    <property type="entry name" value="Phosphoglycerate mutase-like"/>
    <property type="match status" value="1"/>
</dbReference>
<keyword evidence="2" id="KW-1185">Reference proteome</keyword>
<accession>A0A1I4Q2Y7</accession>
<proteinExistence type="predicted"/>
<dbReference type="STRING" id="334253.SAMN04487943_11446"/>
<protein>
    <submittedName>
        <fullName evidence="1">Broad specificity phosphatase PhoE</fullName>
    </submittedName>
</protein>
<organism evidence="1 2">
    <name type="scientific">Gracilibacillus orientalis</name>
    <dbReference type="NCBI Taxonomy" id="334253"/>
    <lineage>
        <taxon>Bacteria</taxon>
        <taxon>Bacillati</taxon>
        <taxon>Bacillota</taxon>
        <taxon>Bacilli</taxon>
        <taxon>Bacillales</taxon>
        <taxon>Bacillaceae</taxon>
        <taxon>Gracilibacillus</taxon>
    </lineage>
</organism>
<dbReference type="InterPro" id="IPR013078">
    <property type="entry name" value="His_Pase_superF_clade-1"/>
</dbReference>
<dbReference type="EMBL" id="FOTR01000014">
    <property type="protein sequence ID" value="SFM34441.1"/>
    <property type="molecule type" value="Genomic_DNA"/>
</dbReference>
<dbReference type="InterPro" id="IPR029033">
    <property type="entry name" value="His_PPase_superfam"/>
</dbReference>
<dbReference type="RefSeq" id="WP_091485568.1">
    <property type="nucleotide sequence ID" value="NZ_FOTR01000014.1"/>
</dbReference>
<reference evidence="2" key="1">
    <citation type="submission" date="2016-10" db="EMBL/GenBank/DDBJ databases">
        <authorList>
            <person name="Varghese N."/>
            <person name="Submissions S."/>
        </authorList>
    </citation>
    <scope>NUCLEOTIDE SEQUENCE [LARGE SCALE GENOMIC DNA]</scope>
    <source>
        <strain evidence="2">CGMCC 1.4250</strain>
    </source>
</reference>
<dbReference type="Gene3D" id="3.40.50.1240">
    <property type="entry name" value="Phosphoglycerate mutase-like"/>
    <property type="match status" value="1"/>
</dbReference>
<dbReference type="OrthoDB" id="1680942at2"/>
<sequence length="187" mass="21604">MEISFIRHGKSEFITNRQLTAAEFNDWMKRYDNSGVLRADLYPSETLKKVQTANLMVTSDLKRSIQSAKLLHANFDFIYNRIFHETELPRSSLKGIKLSPSIWAFLLRCLWLFGYSKGCESITHAKKRARTAAQLLIEYAETYDSVGLVGHGFFNMLIAKELLNMGWKGKRKTNSKHWNCTTYIALE</sequence>
<evidence type="ECO:0000313" key="2">
    <source>
        <dbReference type="Proteomes" id="UP000198565"/>
    </source>
</evidence>
<dbReference type="AlphaFoldDB" id="A0A1I4Q2Y7"/>
<dbReference type="Pfam" id="PF00300">
    <property type="entry name" value="His_Phos_1"/>
    <property type="match status" value="1"/>
</dbReference>
<gene>
    <name evidence="1" type="ORF">SAMN04487943_11446</name>
</gene>
<dbReference type="Proteomes" id="UP000198565">
    <property type="component" value="Unassembled WGS sequence"/>
</dbReference>